<dbReference type="EMBL" id="CP086354">
    <property type="protein sequence ID" value="UNI13691.1"/>
    <property type="molecule type" value="Genomic_DNA"/>
</dbReference>
<dbReference type="AlphaFoldDB" id="A0A9Q8Q6R0"/>
<keyword evidence="2" id="KW-0012">Acyltransferase</keyword>
<dbReference type="InterPro" id="IPR000182">
    <property type="entry name" value="GNAT_dom"/>
</dbReference>
<dbReference type="PANTHER" id="PTHR43877:SF1">
    <property type="entry name" value="ACETYLTRANSFERASE"/>
    <property type="match status" value="1"/>
</dbReference>
<keyword evidence="5" id="KW-1185">Reference proteome</keyword>
<dbReference type="KEGG" id="ptkz:JDV02_000413"/>
<feature type="domain" description="N-acetyltransferase" evidence="3">
    <location>
        <begin position="9"/>
        <end position="190"/>
    </location>
</feature>
<protein>
    <recommendedName>
        <fullName evidence="3">N-acetyltransferase domain-containing protein</fullName>
    </recommendedName>
</protein>
<dbReference type="OrthoDB" id="41532at2759"/>
<dbReference type="Pfam" id="PF13673">
    <property type="entry name" value="Acetyltransf_10"/>
    <property type="match status" value="1"/>
</dbReference>
<proteinExistence type="predicted"/>
<reference evidence="4" key="1">
    <citation type="submission" date="2021-11" db="EMBL/GenBank/DDBJ databases">
        <title>Purpureocillium_takamizusanense_genome.</title>
        <authorList>
            <person name="Nguyen N.-H."/>
        </authorList>
    </citation>
    <scope>NUCLEOTIDE SEQUENCE</scope>
    <source>
        <strain evidence="4">PT3</strain>
    </source>
</reference>
<dbReference type="RefSeq" id="XP_047837172.1">
    <property type="nucleotide sequence ID" value="XM_047981214.1"/>
</dbReference>
<keyword evidence="1" id="KW-0808">Transferase</keyword>
<dbReference type="GO" id="GO:0016747">
    <property type="term" value="F:acyltransferase activity, transferring groups other than amino-acyl groups"/>
    <property type="evidence" value="ECO:0007669"/>
    <property type="project" value="InterPro"/>
</dbReference>
<dbReference type="Gene3D" id="3.40.630.30">
    <property type="match status" value="1"/>
</dbReference>
<evidence type="ECO:0000256" key="1">
    <source>
        <dbReference type="ARBA" id="ARBA00022679"/>
    </source>
</evidence>
<dbReference type="SUPFAM" id="SSF55729">
    <property type="entry name" value="Acyl-CoA N-acyltransferases (Nat)"/>
    <property type="match status" value="1"/>
</dbReference>
<dbReference type="CDD" id="cd04301">
    <property type="entry name" value="NAT_SF"/>
    <property type="match status" value="1"/>
</dbReference>
<name>A0A9Q8Q6R0_9HYPO</name>
<gene>
    <name evidence="4" type="ORF">JDV02_000413</name>
</gene>
<organism evidence="4 5">
    <name type="scientific">Purpureocillium takamizusanense</name>
    <dbReference type="NCBI Taxonomy" id="2060973"/>
    <lineage>
        <taxon>Eukaryota</taxon>
        <taxon>Fungi</taxon>
        <taxon>Dikarya</taxon>
        <taxon>Ascomycota</taxon>
        <taxon>Pezizomycotina</taxon>
        <taxon>Sordariomycetes</taxon>
        <taxon>Hypocreomycetidae</taxon>
        <taxon>Hypocreales</taxon>
        <taxon>Ophiocordycipitaceae</taxon>
        <taxon>Purpureocillium</taxon>
    </lineage>
</organism>
<dbReference type="GeneID" id="72062378"/>
<evidence type="ECO:0000259" key="3">
    <source>
        <dbReference type="PROSITE" id="PS51186"/>
    </source>
</evidence>
<accession>A0A9Q8Q6R0</accession>
<dbReference type="Proteomes" id="UP000829364">
    <property type="component" value="Chromosome 1"/>
</dbReference>
<dbReference type="InterPro" id="IPR016181">
    <property type="entry name" value="Acyl_CoA_acyltransferase"/>
</dbReference>
<dbReference type="InterPro" id="IPR050832">
    <property type="entry name" value="Bact_Acetyltransf"/>
</dbReference>
<sequence>MEGSSDQNLAIRPATTEDLPALLSLMSISVSRLCAASHTESQMCAMIQSLDGRYNELINASTYFVICPRGTPNRIIASGGWNVSRASYSLSGDMNPRSNLAAEGLFGTMAPTVQIRGIYVHPDWARRGLGTRLVKECEAAAQRQGSSVKFELHSTVNAVPLYKSCGYSQADEKFVQLPGAEDLKLVVMRK</sequence>
<dbReference type="PROSITE" id="PS51186">
    <property type="entry name" value="GNAT"/>
    <property type="match status" value="1"/>
</dbReference>
<dbReference type="PANTHER" id="PTHR43877">
    <property type="entry name" value="AMINOALKYLPHOSPHONATE N-ACETYLTRANSFERASE-RELATED-RELATED"/>
    <property type="match status" value="1"/>
</dbReference>
<evidence type="ECO:0000256" key="2">
    <source>
        <dbReference type="ARBA" id="ARBA00023315"/>
    </source>
</evidence>
<evidence type="ECO:0000313" key="4">
    <source>
        <dbReference type="EMBL" id="UNI13691.1"/>
    </source>
</evidence>
<evidence type="ECO:0000313" key="5">
    <source>
        <dbReference type="Proteomes" id="UP000829364"/>
    </source>
</evidence>